<sequence length="522" mass="59746">MIAWRARPTRRVEHHMALVEAAVAEYADRLWQRVAPQRLRWLRLVLRRIRPALDRLIVIRTPSPEEVLLEQLIRQASLEFNPDLSTLADDLAELARKIALQYGFLPNDPRTQTLEREFRRLLEGDLLSYWRTLTEPKALARRLAELRGENKTTAQIIRQVQQEYGAAYFSAERLVRTLYNSGANRAQLEALRAAGYTHKRWLTARDNRVRVAKKGSRFDHRRMDGVTVPIEQPFVTPAGSRLMYPGDRSLGAPAGEVVNCRCTLVGVMQENESASASRDSFDVPAPSAQPRSQTWMPTGSPWRNFLRLPRKGLLGLDYEVFKLVEEAAAIASRVHGLQGLPRVPVVQRLLDADELARYTPDPKTGDPAYIGIESGKTTLLAILEEFGHMIDHQAFYKNQYASLKASMGEGPLARWWSVINQTTAIQDLRSLRRAFYTYDVEGQKPVDRSFVAYLLRPDEIFARSYRQFIAVYSGDRRLLQAVGSRQNKPGFEIGYTVQWTDDEFEAIALELEQVFRRLGWLR</sequence>
<dbReference type="EMBL" id="QWLA01000025">
    <property type="protein sequence ID" value="RIH86855.1"/>
    <property type="molecule type" value="Genomic_DNA"/>
</dbReference>
<dbReference type="Proteomes" id="UP000265341">
    <property type="component" value="Unassembled WGS sequence"/>
</dbReference>
<evidence type="ECO:0000256" key="1">
    <source>
        <dbReference type="SAM" id="MobiDB-lite"/>
    </source>
</evidence>
<organism evidence="2 3">
    <name type="scientific">Calidithermus roseus</name>
    <dbReference type="NCBI Taxonomy" id="1644118"/>
    <lineage>
        <taxon>Bacteria</taxon>
        <taxon>Thermotogati</taxon>
        <taxon>Deinococcota</taxon>
        <taxon>Deinococci</taxon>
        <taxon>Thermales</taxon>
        <taxon>Thermaceae</taxon>
        <taxon>Calidithermus</taxon>
    </lineage>
</organism>
<comment type="caution">
    <text evidence="2">The sequence shown here is derived from an EMBL/GenBank/DDBJ whole genome shotgun (WGS) entry which is preliminary data.</text>
</comment>
<dbReference type="OrthoDB" id="26261at2"/>
<evidence type="ECO:0000313" key="3">
    <source>
        <dbReference type="Proteomes" id="UP000265341"/>
    </source>
</evidence>
<evidence type="ECO:0000313" key="2">
    <source>
        <dbReference type="EMBL" id="RIH86855.1"/>
    </source>
</evidence>
<reference evidence="2 3" key="1">
    <citation type="submission" date="2018-08" db="EMBL/GenBank/DDBJ databases">
        <title>Meiothermus roseus NBRC 110900 genome sequencing project.</title>
        <authorList>
            <person name="Da Costa M.S."/>
            <person name="Albuquerque L."/>
            <person name="Raposo P."/>
            <person name="Froufe H.J.C."/>
            <person name="Barroso C.S."/>
            <person name="Egas C."/>
        </authorList>
    </citation>
    <scope>NUCLEOTIDE SEQUENCE [LARGE SCALE GENOMIC DNA]</scope>
    <source>
        <strain evidence="2 3">NBRC 110900</strain>
    </source>
</reference>
<gene>
    <name evidence="2" type="ORF">Mrose_01564</name>
</gene>
<accession>A0A399EST3</accession>
<name>A0A399EST3_9DEIN</name>
<dbReference type="RefSeq" id="WP_119277134.1">
    <property type="nucleotide sequence ID" value="NZ_QWLA01000025.1"/>
</dbReference>
<protein>
    <submittedName>
        <fullName evidence="2">Phage head morphogenesis protein, SPP1 gp7 family</fullName>
    </submittedName>
</protein>
<feature type="region of interest" description="Disordered" evidence="1">
    <location>
        <begin position="275"/>
        <end position="296"/>
    </location>
</feature>
<keyword evidence="3" id="KW-1185">Reference proteome</keyword>
<dbReference type="AlphaFoldDB" id="A0A399EST3"/>
<proteinExistence type="predicted"/>